<feature type="compositionally biased region" description="Low complexity" evidence="10">
    <location>
        <begin position="15"/>
        <end position="95"/>
    </location>
</feature>
<evidence type="ECO:0000256" key="7">
    <source>
        <dbReference type="ARBA" id="ARBA00022833"/>
    </source>
</evidence>
<keyword evidence="3" id="KW-0645">Protease</keyword>
<dbReference type="GO" id="GO:0008237">
    <property type="term" value="F:metallopeptidase activity"/>
    <property type="evidence" value="ECO:0007669"/>
    <property type="project" value="UniProtKB-KW"/>
</dbReference>
<dbReference type="GO" id="GO:0046872">
    <property type="term" value="F:metal ion binding"/>
    <property type="evidence" value="ECO:0007669"/>
    <property type="project" value="UniProtKB-KW"/>
</dbReference>
<comment type="function">
    <text evidence="1">Secreted metalloproteinase that allows assimilation of proteinaceous substrates.</text>
</comment>
<comment type="caution">
    <text evidence="14">The sequence shown here is derived from an EMBL/GenBank/DDBJ whole genome shotgun (WGS) entry which is preliminary data.</text>
</comment>
<evidence type="ECO:0000313" key="14">
    <source>
        <dbReference type="EMBL" id="KAH7024720.1"/>
    </source>
</evidence>
<dbReference type="PANTHER" id="PTHR47466:SF1">
    <property type="entry name" value="METALLOPROTEASE MEP1 (AFU_ORTHOLOGUE AFUA_1G07730)-RELATED"/>
    <property type="match status" value="1"/>
</dbReference>
<feature type="signal peptide" evidence="12">
    <location>
        <begin position="1"/>
        <end position="18"/>
    </location>
</feature>
<keyword evidence="8" id="KW-0482">Metalloprotease</keyword>
<dbReference type="OrthoDB" id="536211at2759"/>
<keyword evidence="6" id="KW-0378">Hydrolase</keyword>
<evidence type="ECO:0000256" key="8">
    <source>
        <dbReference type="ARBA" id="ARBA00023049"/>
    </source>
</evidence>
<dbReference type="InterPro" id="IPR008754">
    <property type="entry name" value="Peptidase_M43"/>
</dbReference>
<evidence type="ECO:0000256" key="6">
    <source>
        <dbReference type="ARBA" id="ARBA00022801"/>
    </source>
</evidence>
<protein>
    <recommendedName>
        <fullName evidence="13">Peptidase M43 pregnancy-associated plasma-A domain-containing protein</fullName>
    </recommendedName>
</protein>
<evidence type="ECO:0000256" key="5">
    <source>
        <dbReference type="ARBA" id="ARBA00022729"/>
    </source>
</evidence>
<evidence type="ECO:0000256" key="3">
    <source>
        <dbReference type="ARBA" id="ARBA00022670"/>
    </source>
</evidence>
<dbReference type="EMBL" id="JAGTJQ010000009">
    <property type="protein sequence ID" value="KAH7024720.1"/>
    <property type="molecule type" value="Genomic_DNA"/>
</dbReference>
<dbReference type="Proteomes" id="UP000756346">
    <property type="component" value="Unassembled WGS sequence"/>
</dbReference>
<keyword evidence="11" id="KW-0812">Transmembrane</keyword>
<organism evidence="14 15">
    <name type="scientific">Microdochium trichocladiopsis</name>
    <dbReference type="NCBI Taxonomy" id="1682393"/>
    <lineage>
        <taxon>Eukaryota</taxon>
        <taxon>Fungi</taxon>
        <taxon>Dikarya</taxon>
        <taxon>Ascomycota</taxon>
        <taxon>Pezizomycotina</taxon>
        <taxon>Sordariomycetes</taxon>
        <taxon>Xylariomycetidae</taxon>
        <taxon>Xylariales</taxon>
        <taxon>Microdochiaceae</taxon>
        <taxon>Microdochium</taxon>
    </lineage>
</organism>
<evidence type="ECO:0000256" key="12">
    <source>
        <dbReference type="SAM" id="SignalP"/>
    </source>
</evidence>
<evidence type="ECO:0000256" key="10">
    <source>
        <dbReference type="SAM" id="MobiDB-lite"/>
    </source>
</evidence>
<feature type="compositionally biased region" description="Gly residues" evidence="10">
    <location>
        <begin position="560"/>
        <end position="579"/>
    </location>
</feature>
<dbReference type="Gene3D" id="3.40.390.10">
    <property type="entry name" value="Collagenase (Catalytic Domain)"/>
    <property type="match status" value="1"/>
</dbReference>
<keyword evidence="5 12" id="KW-0732">Signal</keyword>
<sequence>MRSVTVLSLLALSLGTVAQEASPSESPTTSIETVSTDVTTPSETTTPPESIPTPSDSSGSSSSDTPVVTPTQSDSLTTITTSSDGSTSTDSITASPTVSTDVDDPEATYTIPPDFYDVTNVDEGTLVDVKPSRDEAIDLGALEVDAYADVLADNKLTPQDNPDEVTAAVLPVCPNVKAAASRNAERGIRLPQYGCIRKTLEISVNWNLVMASSKTPSSSQAAALSRVQRNMEFLNQVYNPFGITFTMTNWETRVAKWFTNLQYVTGDSFDATWDETKQYQAYMQSTRLGSYKDLNVWVVDDITVINSDRRVAGFATFPNWNKKHDGIVLRQSALTPVSTSPLLTTSTDPDTCLEPGTVPLIRGSTLIHEVGHWLGLRHVHEGGCASDDGVADTNQVDDGPNRNCCFQVGCKTGKYRVINWMSYSRCAGTSIYGRPHNPSSFTDGQRSRMFSHYQRYRTGYMCDHVTVGRRGLNGDAHALSVQRRRAEDKAKVLADLLLHNCSVAIQDVFEPGTIPLEKGVLDMYSSSAIFLQANPTPVPDGVAKPETVSYGTNQPTATVPGGGGIGGTNGGGGGAGGSGTAATGTPKPTNGAAVLGPWIGGAQGVIGVALWSIAMGGLGFFLL</sequence>
<keyword evidence="11" id="KW-0472">Membrane</keyword>
<keyword evidence="4" id="KW-0479">Metal-binding</keyword>
<keyword evidence="11" id="KW-1133">Transmembrane helix</keyword>
<dbReference type="PANTHER" id="PTHR47466">
    <property type="match status" value="1"/>
</dbReference>
<evidence type="ECO:0000313" key="15">
    <source>
        <dbReference type="Proteomes" id="UP000756346"/>
    </source>
</evidence>
<evidence type="ECO:0000259" key="13">
    <source>
        <dbReference type="Pfam" id="PF05572"/>
    </source>
</evidence>
<proteinExistence type="inferred from homology"/>
<dbReference type="RefSeq" id="XP_046008268.1">
    <property type="nucleotide sequence ID" value="XM_046157167.1"/>
</dbReference>
<evidence type="ECO:0000256" key="4">
    <source>
        <dbReference type="ARBA" id="ARBA00022723"/>
    </source>
</evidence>
<feature type="region of interest" description="Disordered" evidence="10">
    <location>
        <begin position="15"/>
        <end position="111"/>
    </location>
</feature>
<feature type="region of interest" description="Disordered" evidence="10">
    <location>
        <begin position="553"/>
        <end position="585"/>
    </location>
</feature>
<dbReference type="GO" id="GO:0006508">
    <property type="term" value="P:proteolysis"/>
    <property type="evidence" value="ECO:0007669"/>
    <property type="project" value="UniProtKB-KW"/>
</dbReference>
<evidence type="ECO:0000256" key="1">
    <source>
        <dbReference type="ARBA" id="ARBA00003174"/>
    </source>
</evidence>
<evidence type="ECO:0000256" key="11">
    <source>
        <dbReference type="SAM" id="Phobius"/>
    </source>
</evidence>
<gene>
    <name evidence="14" type="ORF">B0I36DRAFT_352925</name>
</gene>
<dbReference type="SUPFAM" id="SSF55486">
    <property type="entry name" value="Metalloproteases ('zincins'), catalytic domain"/>
    <property type="match status" value="1"/>
</dbReference>
<evidence type="ECO:0000256" key="9">
    <source>
        <dbReference type="ARBA" id="ARBA00023157"/>
    </source>
</evidence>
<reference evidence="14" key="1">
    <citation type="journal article" date="2021" name="Nat. Commun.">
        <title>Genetic determinants of endophytism in the Arabidopsis root mycobiome.</title>
        <authorList>
            <person name="Mesny F."/>
            <person name="Miyauchi S."/>
            <person name="Thiergart T."/>
            <person name="Pickel B."/>
            <person name="Atanasova L."/>
            <person name="Karlsson M."/>
            <person name="Huettel B."/>
            <person name="Barry K.W."/>
            <person name="Haridas S."/>
            <person name="Chen C."/>
            <person name="Bauer D."/>
            <person name="Andreopoulos W."/>
            <person name="Pangilinan J."/>
            <person name="LaButti K."/>
            <person name="Riley R."/>
            <person name="Lipzen A."/>
            <person name="Clum A."/>
            <person name="Drula E."/>
            <person name="Henrissat B."/>
            <person name="Kohler A."/>
            <person name="Grigoriev I.V."/>
            <person name="Martin F.M."/>
            <person name="Hacquard S."/>
        </authorList>
    </citation>
    <scope>NUCLEOTIDE SEQUENCE</scope>
    <source>
        <strain evidence="14">MPI-CAGE-CH-0230</strain>
    </source>
</reference>
<dbReference type="Pfam" id="PF05572">
    <property type="entry name" value="Peptidase_M43"/>
    <property type="match status" value="1"/>
</dbReference>
<dbReference type="AlphaFoldDB" id="A0A9P8XZ40"/>
<keyword evidence="9" id="KW-1015">Disulfide bond</keyword>
<dbReference type="InterPro" id="IPR024079">
    <property type="entry name" value="MetalloPept_cat_dom_sf"/>
</dbReference>
<accession>A0A9P8XZ40</accession>
<keyword evidence="15" id="KW-1185">Reference proteome</keyword>
<feature type="domain" description="Peptidase M43 pregnancy-associated plasma-A" evidence="13">
    <location>
        <begin position="364"/>
        <end position="427"/>
    </location>
</feature>
<name>A0A9P8XZ40_9PEZI</name>
<keyword evidence="7" id="KW-0862">Zinc</keyword>
<dbReference type="GeneID" id="70186713"/>
<feature type="chain" id="PRO_5040177082" description="Peptidase M43 pregnancy-associated plasma-A domain-containing protein" evidence="12">
    <location>
        <begin position="19"/>
        <end position="623"/>
    </location>
</feature>
<evidence type="ECO:0000256" key="2">
    <source>
        <dbReference type="ARBA" id="ARBA00008721"/>
    </source>
</evidence>
<feature type="transmembrane region" description="Helical" evidence="11">
    <location>
        <begin position="598"/>
        <end position="622"/>
    </location>
</feature>
<comment type="similarity">
    <text evidence="2">Belongs to the peptidase M43B family.</text>
</comment>